<comment type="caution">
    <text evidence="12">Lacks conserved residue(s) required for the propagation of feature annotation.</text>
</comment>
<dbReference type="PANTHER" id="PTHR48099">
    <property type="entry name" value="C-1-TETRAHYDROFOLATE SYNTHASE, CYTOPLASMIC-RELATED"/>
    <property type="match status" value="1"/>
</dbReference>
<dbReference type="HAMAP" id="MF_01576">
    <property type="entry name" value="THF_DHG_CYH"/>
    <property type="match status" value="1"/>
</dbReference>
<keyword evidence="7 12" id="KW-0521">NADP</keyword>
<dbReference type="PROSITE" id="PS00767">
    <property type="entry name" value="THF_DHG_CYH_2"/>
    <property type="match status" value="1"/>
</dbReference>
<dbReference type="InterPro" id="IPR020630">
    <property type="entry name" value="THF_DH/CycHdrlase_cat_dom"/>
</dbReference>
<sequence length="296" mass="32204">MPAQRMDGRRLAALYREKVKEEVLELKTQGISPRLVVVLVGSDPASLTYVQNKVKAAQEGAIRSEVLRFPETVREEELLETIARLSADDDVDGVLVQLPLPQGLDKEKVIEQIAPEKDVDGFTYQNVGRVMLGQSRALYPCTPQGIIALLDAYRIPLLGEEAVVVGRSDIVGRPVAQLLLSRHATVTIAHSKTRHLGEITRRAQVLIVAAGVRELITGDMVKEGAVVIDVGIHRRADGTLTGDVEADSVREKARLLSPVPGGVGPMTIAMLLLNTVKAARLRRGLPFHAPTIMFAE</sequence>
<keyword evidence="4 12" id="KW-0028">Amino-acid biosynthesis</keyword>
<evidence type="ECO:0000256" key="1">
    <source>
        <dbReference type="ARBA" id="ARBA00004777"/>
    </source>
</evidence>
<dbReference type="InterPro" id="IPR020867">
    <property type="entry name" value="THF_DH/CycHdrlase_CS"/>
</dbReference>
<evidence type="ECO:0000259" key="13">
    <source>
        <dbReference type="Pfam" id="PF00763"/>
    </source>
</evidence>
<evidence type="ECO:0000256" key="5">
    <source>
        <dbReference type="ARBA" id="ARBA00022755"/>
    </source>
</evidence>
<evidence type="ECO:0000256" key="11">
    <source>
        <dbReference type="ARBA" id="ARBA00023268"/>
    </source>
</evidence>
<keyword evidence="9 12" id="KW-0368">Histidine biosynthesis</keyword>
<keyword evidence="11 12" id="KW-0511">Multifunctional enzyme</keyword>
<feature type="domain" description="Tetrahydrofolate dehydrogenase/cyclohydrolase NAD(P)-binding" evidence="14">
    <location>
        <begin position="140"/>
        <end position="281"/>
    </location>
</feature>
<dbReference type="InterPro" id="IPR036291">
    <property type="entry name" value="NAD(P)-bd_dom_sf"/>
</dbReference>
<evidence type="ECO:0000259" key="14">
    <source>
        <dbReference type="Pfam" id="PF02882"/>
    </source>
</evidence>
<dbReference type="SUPFAM" id="SSF51735">
    <property type="entry name" value="NAD(P)-binding Rossmann-fold domains"/>
    <property type="match status" value="1"/>
</dbReference>
<comment type="caution">
    <text evidence="15">The sequence shown here is derived from an EMBL/GenBank/DDBJ whole genome shotgun (WGS) entry which is preliminary data.</text>
</comment>
<comment type="function">
    <text evidence="12">Catalyzes the oxidation of 5,10-methylenetetrahydrofolate to 5,10-methenyltetrahydrofolate and then the hydrolysis of 5,10-methenyltetrahydrofolate to 10-formyltetrahydrofolate.</text>
</comment>
<reference evidence="16" key="1">
    <citation type="journal article" date="2018" name="Sci. Rep.">
        <title>Lignite coal burning seam in the remote Altai Mountains harbors a hydrogen-driven thermophilic microbial community.</title>
        <authorList>
            <person name="Kadnikov V.V."/>
            <person name="Mardanov A.V."/>
            <person name="Ivasenko D.A."/>
            <person name="Antsiferov D.V."/>
            <person name="Beletsky A.V."/>
            <person name="Karnachuk O.V."/>
            <person name="Ravin N.V."/>
        </authorList>
    </citation>
    <scope>NUCLEOTIDE SEQUENCE [LARGE SCALE GENOMIC DNA]</scope>
</reference>
<evidence type="ECO:0000256" key="6">
    <source>
        <dbReference type="ARBA" id="ARBA00022801"/>
    </source>
</evidence>
<organism evidence="15 16">
    <name type="scientific">Candidatus Carbonibacillus altaicus</name>
    <dbReference type="NCBI Taxonomy" id="2163959"/>
    <lineage>
        <taxon>Bacteria</taxon>
        <taxon>Bacillati</taxon>
        <taxon>Bacillota</taxon>
        <taxon>Bacilli</taxon>
        <taxon>Bacillales</taxon>
        <taxon>Candidatus Carbonibacillus</taxon>
    </lineage>
</organism>
<dbReference type="EC" id="3.5.4.9" evidence="12"/>
<gene>
    <name evidence="12" type="primary">folD</name>
    <name evidence="15" type="ORF">BSOLF_2179</name>
</gene>
<dbReference type="Gene3D" id="3.40.50.720">
    <property type="entry name" value="NAD(P)-binding Rossmann-like Domain"/>
    <property type="match status" value="1"/>
</dbReference>
<keyword evidence="3 12" id="KW-0554">One-carbon metabolism</keyword>
<dbReference type="EMBL" id="PEBX01000012">
    <property type="protein sequence ID" value="PTQ57147.1"/>
    <property type="molecule type" value="Genomic_DNA"/>
</dbReference>
<evidence type="ECO:0000256" key="4">
    <source>
        <dbReference type="ARBA" id="ARBA00022605"/>
    </source>
</evidence>
<dbReference type="GO" id="GO:0006164">
    <property type="term" value="P:purine nucleotide biosynthetic process"/>
    <property type="evidence" value="ECO:0007669"/>
    <property type="project" value="UniProtKB-KW"/>
</dbReference>
<comment type="catalytic activity">
    <reaction evidence="12">
        <text>(6R)-5,10-methylene-5,6,7,8-tetrahydrofolate + NADP(+) = (6R)-5,10-methenyltetrahydrofolate + NADPH</text>
        <dbReference type="Rhea" id="RHEA:22812"/>
        <dbReference type="ChEBI" id="CHEBI:15636"/>
        <dbReference type="ChEBI" id="CHEBI:57455"/>
        <dbReference type="ChEBI" id="CHEBI:57783"/>
        <dbReference type="ChEBI" id="CHEBI:58349"/>
        <dbReference type="EC" id="1.5.1.5"/>
    </reaction>
</comment>
<dbReference type="SUPFAM" id="SSF53223">
    <property type="entry name" value="Aminoacid dehydrogenase-like, N-terminal domain"/>
    <property type="match status" value="1"/>
</dbReference>
<feature type="binding site" evidence="12">
    <location>
        <position position="232"/>
    </location>
    <ligand>
        <name>NADP(+)</name>
        <dbReference type="ChEBI" id="CHEBI:58349"/>
    </ligand>
</feature>
<dbReference type="Pfam" id="PF00763">
    <property type="entry name" value="THF_DHG_CYH"/>
    <property type="match status" value="1"/>
</dbReference>
<feature type="domain" description="Tetrahydrofolate dehydrogenase/cyclohydrolase catalytic" evidence="13">
    <location>
        <begin position="6"/>
        <end position="120"/>
    </location>
</feature>
<evidence type="ECO:0000256" key="9">
    <source>
        <dbReference type="ARBA" id="ARBA00023102"/>
    </source>
</evidence>
<keyword evidence="5 12" id="KW-0658">Purine biosynthesis</keyword>
<dbReference type="Gene3D" id="3.40.50.10860">
    <property type="entry name" value="Leucine Dehydrogenase, chain A, domain 1"/>
    <property type="match status" value="1"/>
</dbReference>
<protein>
    <recommendedName>
        <fullName evidence="12">Bifunctional protein FolD</fullName>
    </recommendedName>
    <domain>
        <recommendedName>
            <fullName evidence="12">Methylenetetrahydrofolate dehydrogenase</fullName>
            <ecNumber evidence="12">1.5.1.5</ecNumber>
        </recommendedName>
    </domain>
    <domain>
        <recommendedName>
            <fullName evidence="12">Methenyltetrahydrofolate cyclohydrolase</fullName>
            <ecNumber evidence="12">3.5.4.9</ecNumber>
        </recommendedName>
    </domain>
</protein>
<evidence type="ECO:0000313" key="15">
    <source>
        <dbReference type="EMBL" id="PTQ57147.1"/>
    </source>
</evidence>
<evidence type="ECO:0000256" key="8">
    <source>
        <dbReference type="ARBA" id="ARBA00023002"/>
    </source>
</evidence>
<dbReference type="GO" id="GO:0009086">
    <property type="term" value="P:methionine biosynthetic process"/>
    <property type="evidence" value="ECO:0007669"/>
    <property type="project" value="UniProtKB-KW"/>
</dbReference>
<dbReference type="PRINTS" id="PR00085">
    <property type="entry name" value="THFDHDRGNASE"/>
</dbReference>
<comment type="catalytic activity">
    <reaction evidence="12">
        <text>(6R)-5,10-methenyltetrahydrofolate + H2O = (6R)-10-formyltetrahydrofolate + H(+)</text>
        <dbReference type="Rhea" id="RHEA:23700"/>
        <dbReference type="ChEBI" id="CHEBI:15377"/>
        <dbReference type="ChEBI" id="CHEBI:15378"/>
        <dbReference type="ChEBI" id="CHEBI:57455"/>
        <dbReference type="ChEBI" id="CHEBI:195366"/>
        <dbReference type="EC" id="3.5.4.9"/>
    </reaction>
</comment>
<dbReference type="Pfam" id="PF02882">
    <property type="entry name" value="THF_DHG_CYH_C"/>
    <property type="match status" value="1"/>
</dbReference>
<dbReference type="GO" id="GO:0035999">
    <property type="term" value="P:tetrahydrofolate interconversion"/>
    <property type="evidence" value="ECO:0007669"/>
    <property type="project" value="UniProtKB-UniRule"/>
</dbReference>
<evidence type="ECO:0000313" key="16">
    <source>
        <dbReference type="Proteomes" id="UP000244338"/>
    </source>
</evidence>
<keyword evidence="6 12" id="KW-0378">Hydrolase</keyword>
<accession>A0A2R6Y381</accession>
<comment type="subunit">
    <text evidence="2 12">Homodimer.</text>
</comment>
<dbReference type="GO" id="GO:0004488">
    <property type="term" value="F:methylenetetrahydrofolate dehydrogenase (NADP+) activity"/>
    <property type="evidence" value="ECO:0007669"/>
    <property type="project" value="UniProtKB-UniRule"/>
</dbReference>
<dbReference type="InterPro" id="IPR046346">
    <property type="entry name" value="Aminoacid_DH-like_N_sf"/>
</dbReference>
<dbReference type="InterPro" id="IPR020631">
    <property type="entry name" value="THF_DH/CycHdrlase_NAD-bd_dom"/>
</dbReference>
<evidence type="ECO:0000256" key="12">
    <source>
        <dbReference type="HAMAP-Rule" id="MF_01576"/>
    </source>
</evidence>
<evidence type="ECO:0000256" key="2">
    <source>
        <dbReference type="ARBA" id="ARBA00011738"/>
    </source>
</evidence>
<dbReference type="CDD" id="cd01080">
    <property type="entry name" value="NAD_bind_m-THF_DH_Cyclohyd"/>
    <property type="match status" value="1"/>
</dbReference>
<evidence type="ECO:0000256" key="3">
    <source>
        <dbReference type="ARBA" id="ARBA00022563"/>
    </source>
</evidence>
<dbReference type="GO" id="GO:0004477">
    <property type="term" value="F:methenyltetrahydrofolate cyclohydrolase activity"/>
    <property type="evidence" value="ECO:0007669"/>
    <property type="project" value="UniProtKB-UniRule"/>
</dbReference>
<evidence type="ECO:0000256" key="10">
    <source>
        <dbReference type="ARBA" id="ARBA00023167"/>
    </source>
</evidence>
<comment type="pathway">
    <text evidence="1 12">One-carbon metabolism; tetrahydrofolate interconversion.</text>
</comment>
<dbReference type="UniPathway" id="UPA00193"/>
<keyword evidence="10 12" id="KW-0486">Methionine biosynthesis</keyword>
<dbReference type="InterPro" id="IPR000672">
    <property type="entry name" value="THF_DH/CycHdrlase"/>
</dbReference>
<proteinExistence type="inferred from homology"/>
<dbReference type="PANTHER" id="PTHR48099:SF5">
    <property type="entry name" value="C-1-TETRAHYDROFOLATE SYNTHASE, CYTOPLASMIC"/>
    <property type="match status" value="1"/>
</dbReference>
<name>A0A2R6Y381_9BACL</name>
<evidence type="ECO:0000256" key="7">
    <source>
        <dbReference type="ARBA" id="ARBA00022857"/>
    </source>
</evidence>
<dbReference type="EC" id="1.5.1.5" evidence="12"/>
<dbReference type="GO" id="GO:0000105">
    <property type="term" value="P:L-histidine biosynthetic process"/>
    <property type="evidence" value="ECO:0007669"/>
    <property type="project" value="UniProtKB-KW"/>
</dbReference>
<dbReference type="FunFam" id="3.40.50.10860:FF:000005">
    <property type="entry name" value="C-1-tetrahydrofolate synthase, cytoplasmic, putative"/>
    <property type="match status" value="1"/>
</dbReference>
<dbReference type="Proteomes" id="UP000244338">
    <property type="component" value="Unassembled WGS sequence"/>
</dbReference>
<dbReference type="AlphaFoldDB" id="A0A2R6Y381"/>
<comment type="similarity">
    <text evidence="12">Belongs to the tetrahydrofolate dehydrogenase/cyclohydrolase family.</text>
</comment>
<keyword evidence="8 12" id="KW-0560">Oxidoreductase</keyword>
<feature type="binding site" evidence="12">
    <location>
        <begin position="166"/>
        <end position="168"/>
    </location>
    <ligand>
        <name>NADP(+)</name>
        <dbReference type="ChEBI" id="CHEBI:58349"/>
    </ligand>
</feature>
<dbReference type="GO" id="GO:0005829">
    <property type="term" value="C:cytosol"/>
    <property type="evidence" value="ECO:0007669"/>
    <property type="project" value="TreeGrafter"/>
</dbReference>
<dbReference type="FunFam" id="3.40.50.720:FF:000094">
    <property type="entry name" value="Bifunctional protein FolD"/>
    <property type="match status" value="1"/>
</dbReference>